<reference evidence="1 2" key="1">
    <citation type="submission" date="2018-06" db="EMBL/GenBank/DDBJ databases">
        <authorList>
            <consortium name="Pathogen Informatics"/>
            <person name="Doyle S."/>
        </authorList>
    </citation>
    <scope>NUCLEOTIDE SEQUENCE [LARGE SCALE GENOMIC DNA]</scope>
    <source>
        <strain evidence="1 2">NCTC12877</strain>
    </source>
</reference>
<dbReference type="EMBL" id="UGQB01000004">
    <property type="protein sequence ID" value="STZ07822.1"/>
    <property type="molecule type" value="Genomic_DNA"/>
</dbReference>
<keyword evidence="2" id="KW-1185">Reference proteome</keyword>
<evidence type="ECO:0000313" key="2">
    <source>
        <dbReference type="Proteomes" id="UP000254065"/>
    </source>
</evidence>
<accession>A0A378QXV1</accession>
<proteinExistence type="predicted"/>
<dbReference type="Proteomes" id="UP000254065">
    <property type="component" value="Unassembled WGS sequence"/>
</dbReference>
<name>A0A378QXV1_9GAMM</name>
<sequence length="32" mass="3755">MNDVTWLVPWVKLILDDFNDDLLGCYVSLNNE</sequence>
<protein>
    <submittedName>
        <fullName evidence="1">Uncharacterized protein</fullName>
    </submittedName>
</protein>
<organism evidence="1 2">
    <name type="scientific">Moraxella caprae</name>
    <dbReference type="NCBI Taxonomy" id="90240"/>
    <lineage>
        <taxon>Bacteria</taxon>
        <taxon>Pseudomonadati</taxon>
        <taxon>Pseudomonadota</taxon>
        <taxon>Gammaproteobacteria</taxon>
        <taxon>Moraxellales</taxon>
        <taxon>Moraxellaceae</taxon>
        <taxon>Moraxella</taxon>
    </lineage>
</organism>
<dbReference type="AlphaFoldDB" id="A0A378QXV1"/>
<gene>
    <name evidence="1" type="ORF">NCTC12877_00800</name>
</gene>
<evidence type="ECO:0000313" key="1">
    <source>
        <dbReference type="EMBL" id="STZ07822.1"/>
    </source>
</evidence>